<gene>
    <name evidence="3" type="ORF">D9V42_05650</name>
</gene>
<name>A0AAQ0MGE8_9STAP</name>
<dbReference type="EMBL" id="RCVN01000005">
    <property type="protein sequence ID" value="RMI85435.1"/>
    <property type="molecule type" value="Genomic_DNA"/>
</dbReference>
<dbReference type="Pfam" id="PF02517">
    <property type="entry name" value="Rce1-like"/>
    <property type="match status" value="1"/>
</dbReference>
<dbReference type="GO" id="GO:0008237">
    <property type="term" value="F:metallopeptidase activity"/>
    <property type="evidence" value="ECO:0007669"/>
    <property type="project" value="UniProtKB-KW"/>
</dbReference>
<keyword evidence="3" id="KW-0378">Hydrolase</keyword>
<dbReference type="PANTHER" id="PTHR39430">
    <property type="entry name" value="MEMBRANE-ASSOCIATED PROTEASE-RELATED"/>
    <property type="match status" value="1"/>
</dbReference>
<comment type="caution">
    <text evidence="3">The sequence shown here is derived from an EMBL/GenBank/DDBJ whole genome shotgun (WGS) entry which is preliminary data.</text>
</comment>
<feature type="transmembrane region" description="Helical" evidence="1">
    <location>
        <begin position="41"/>
        <end position="60"/>
    </location>
</feature>
<evidence type="ECO:0000313" key="3">
    <source>
        <dbReference type="EMBL" id="RMI85435.1"/>
    </source>
</evidence>
<protein>
    <submittedName>
        <fullName evidence="3">CPBP family intramembrane metalloprotease</fullName>
    </submittedName>
</protein>
<dbReference type="GO" id="GO:0080120">
    <property type="term" value="P:CAAX-box protein maturation"/>
    <property type="evidence" value="ECO:0007669"/>
    <property type="project" value="UniProtKB-ARBA"/>
</dbReference>
<feature type="transmembrane region" description="Helical" evidence="1">
    <location>
        <begin position="81"/>
        <end position="100"/>
    </location>
</feature>
<proteinExistence type="predicted"/>
<dbReference type="Proteomes" id="UP000269505">
    <property type="component" value="Unassembled WGS sequence"/>
</dbReference>
<dbReference type="RefSeq" id="WP_122063672.1">
    <property type="nucleotide sequence ID" value="NZ_JAHCSS010000005.1"/>
</dbReference>
<keyword evidence="1" id="KW-0472">Membrane</keyword>
<feature type="transmembrane region" description="Helical" evidence="1">
    <location>
        <begin position="203"/>
        <end position="221"/>
    </location>
</feature>
<evidence type="ECO:0000256" key="1">
    <source>
        <dbReference type="SAM" id="Phobius"/>
    </source>
</evidence>
<organism evidence="3 4">
    <name type="scientific">Staphylococcus pseudoxylosus</name>
    <dbReference type="NCBI Taxonomy" id="2282419"/>
    <lineage>
        <taxon>Bacteria</taxon>
        <taxon>Bacillati</taxon>
        <taxon>Bacillota</taxon>
        <taxon>Bacilli</taxon>
        <taxon>Bacillales</taxon>
        <taxon>Staphylococcaceae</taxon>
        <taxon>Staphylococcus</taxon>
    </lineage>
</organism>
<keyword evidence="1" id="KW-0812">Transmembrane</keyword>
<feature type="domain" description="CAAX prenyl protease 2/Lysostaphin resistance protein A-like" evidence="2">
    <location>
        <begin position="121"/>
        <end position="215"/>
    </location>
</feature>
<dbReference type="InterPro" id="IPR003675">
    <property type="entry name" value="Rce1/LyrA-like_dom"/>
</dbReference>
<accession>A0AAQ0MGE8</accession>
<keyword evidence="3" id="KW-0482">Metalloprotease</keyword>
<feature type="transmembrane region" description="Helical" evidence="1">
    <location>
        <begin position="151"/>
        <end position="171"/>
    </location>
</feature>
<feature type="transmembrane region" description="Helical" evidence="1">
    <location>
        <begin position="177"/>
        <end position="196"/>
    </location>
</feature>
<dbReference type="AlphaFoldDB" id="A0AAQ0MGE8"/>
<reference evidence="3 4" key="1">
    <citation type="submission" date="2018-10" db="EMBL/GenBank/DDBJ databases">
        <title>Staphylococcus pseudoxylosus sp. nov., isolated from bovine mastitis.</title>
        <authorList>
            <person name="Macfadyen A.C."/>
            <person name="Leroy S."/>
            <person name="Harrison E.M."/>
            <person name="Parkhill J."/>
            <person name="Holmes M.A."/>
            <person name="Paterson G.K."/>
        </authorList>
    </citation>
    <scope>NUCLEOTIDE SEQUENCE [LARGE SCALE GENOMIC DNA]</scope>
    <source>
        <strain evidence="3 4">S04009</strain>
    </source>
</reference>
<keyword evidence="1" id="KW-1133">Transmembrane helix</keyword>
<dbReference type="PANTHER" id="PTHR39430:SF1">
    <property type="entry name" value="PROTEASE"/>
    <property type="match status" value="1"/>
</dbReference>
<keyword evidence="4" id="KW-1185">Reference proteome</keyword>
<dbReference type="GO" id="GO:0004175">
    <property type="term" value="F:endopeptidase activity"/>
    <property type="evidence" value="ECO:0007669"/>
    <property type="project" value="UniProtKB-ARBA"/>
</dbReference>
<sequence length="279" mass="31346">MKVLINILKIVGLSIILFIISVFAQNIGILWHIFSLYTLEYLLHGLTYLIVTIGLVNLLVKKGLKNTLSYYRITTFKIYPLCLILGLVLPIIVITVYFVFISGDIIVTQFASEKEYIEMIISVLFISGIVAPIVEEIIFRGVLLKYIEDKTNILVAIISTSVLFSLVHLFNGKLVGLDFYLLIIAGTIAGIMYGIACYKYSSIWASISLHMFWNIGGIFVMTNSKEDYGIIQYIINSSNVFITGGGYGTDASIISILSYMLVIVILLFRKRHVRNSNIK</sequence>
<feature type="transmembrane region" description="Helical" evidence="1">
    <location>
        <begin position="7"/>
        <end position="29"/>
    </location>
</feature>
<feature type="transmembrane region" description="Helical" evidence="1">
    <location>
        <begin position="251"/>
        <end position="269"/>
    </location>
</feature>
<keyword evidence="3" id="KW-0645">Protease</keyword>
<evidence type="ECO:0000313" key="4">
    <source>
        <dbReference type="Proteomes" id="UP000269505"/>
    </source>
</evidence>
<evidence type="ECO:0000259" key="2">
    <source>
        <dbReference type="Pfam" id="PF02517"/>
    </source>
</evidence>
<feature type="transmembrane region" description="Helical" evidence="1">
    <location>
        <begin position="120"/>
        <end position="139"/>
    </location>
</feature>